<keyword evidence="1" id="KW-1133">Transmembrane helix</keyword>
<keyword evidence="1" id="KW-0812">Transmembrane</keyword>
<keyword evidence="3" id="KW-1185">Reference proteome</keyword>
<evidence type="ECO:0000313" key="3">
    <source>
        <dbReference type="Proteomes" id="UP000235347"/>
    </source>
</evidence>
<dbReference type="InterPro" id="IPR047798">
    <property type="entry name" value="BPSS1780-like"/>
</dbReference>
<dbReference type="NCBIfam" id="NF041043">
    <property type="entry name" value="BPSS1780_fam"/>
    <property type="match status" value="1"/>
</dbReference>
<dbReference type="EMBL" id="PNYB01000031">
    <property type="protein sequence ID" value="PMS17131.1"/>
    <property type="molecule type" value="Genomic_DNA"/>
</dbReference>
<feature type="transmembrane region" description="Helical" evidence="1">
    <location>
        <begin position="183"/>
        <end position="216"/>
    </location>
</feature>
<reference evidence="2 3" key="1">
    <citation type="submission" date="2018-01" db="EMBL/GenBank/DDBJ databases">
        <title>Whole genome analyses suggest that Burkholderia sensu lato contains two further novel genera in the rhizoxinica-symbiotica group Mycetohabitans gen. nov., and Trinickia gen. nov.: implications for the evolution of diazotrophy and nodulation in the Burkholderiaceae.</title>
        <authorList>
            <person name="Estrada-de los Santos P."/>
            <person name="Palmer M."/>
            <person name="Chavez-Ramirez B."/>
            <person name="Beukes C."/>
            <person name="Steenkamp E.T."/>
            <person name="Hirsch A.M."/>
            <person name="Manyaka P."/>
            <person name="Maluk M."/>
            <person name="Lafos M."/>
            <person name="Crook M."/>
            <person name="Gross E."/>
            <person name="Simon M.F."/>
            <person name="Bueno dos Reis Junior F."/>
            <person name="Poole P.S."/>
            <person name="Venter S.N."/>
            <person name="James E.K."/>
        </authorList>
    </citation>
    <scope>NUCLEOTIDE SEQUENCE [LARGE SCALE GENOMIC DNA]</scope>
    <source>
        <strain evidence="2 3">GP25-8</strain>
    </source>
</reference>
<organism evidence="2 3">
    <name type="scientific">Trinickia soli</name>
    <dbReference type="NCBI Taxonomy" id="380675"/>
    <lineage>
        <taxon>Bacteria</taxon>
        <taxon>Pseudomonadati</taxon>
        <taxon>Pseudomonadota</taxon>
        <taxon>Betaproteobacteria</taxon>
        <taxon>Burkholderiales</taxon>
        <taxon>Burkholderiaceae</taxon>
        <taxon>Trinickia</taxon>
    </lineage>
</organism>
<accession>A0A2N7VIZ9</accession>
<keyword evidence="1" id="KW-0472">Membrane</keyword>
<feature type="transmembrane region" description="Helical" evidence="1">
    <location>
        <begin position="92"/>
        <end position="111"/>
    </location>
</feature>
<dbReference type="AlphaFoldDB" id="A0A2N7VIZ9"/>
<gene>
    <name evidence="2" type="ORF">C0Z19_24795</name>
</gene>
<dbReference type="RefSeq" id="WP_102612483.1">
    <property type="nucleotide sequence ID" value="NZ_CADIKD010000018.1"/>
</dbReference>
<evidence type="ECO:0008006" key="4">
    <source>
        <dbReference type="Google" id="ProtNLM"/>
    </source>
</evidence>
<dbReference type="Proteomes" id="UP000235347">
    <property type="component" value="Unassembled WGS sequence"/>
</dbReference>
<name>A0A2N7VIZ9_9BURK</name>
<comment type="caution">
    <text evidence="2">The sequence shown here is derived from an EMBL/GenBank/DDBJ whole genome shotgun (WGS) entry which is preliminary data.</text>
</comment>
<evidence type="ECO:0000256" key="1">
    <source>
        <dbReference type="SAM" id="Phobius"/>
    </source>
</evidence>
<sequence>MQMRAVAARQGTRWFADGWSLFQQRPGMWIMLGLIDLLVTIVLYELPYASDLTAVFTVLWSGGMVFAADHCRTTGTVGLADVVRGIRAHFEPLFAAAVFGLLIAIVCDLTGDRAAGALRLMAFGGAKTDLPTVLALCAGVLYLTTAVIGAMALWIAPALIVLNGATAADALRASFTATWRNGAAALVYGIVAVGLFIACVLTLGVATVVVAPLLYLSTYAASLDMFPRNR</sequence>
<feature type="transmembrane region" description="Helical" evidence="1">
    <location>
        <begin position="52"/>
        <end position="71"/>
    </location>
</feature>
<proteinExistence type="predicted"/>
<feature type="transmembrane region" description="Helical" evidence="1">
    <location>
        <begin position="131"/>
        <end position="162"/>
    </location>
</feature>
<evidence type="ECO:0000313" key="2">
    <source>
        <dbReference type="EMBL" id="PMS17131.1"/>
    </source>
</evidence>
<feature type="transmembrane region" description="Helical" evidence="1">
    <location>
        <begin position="28"/>
        <end position="46"/>
    </location>
</feature>
<protein>
    <recommendedName>
        <fullName evidence="4">DUF2189 domain-containing protein</fullName>
    </recommendedName>
</protein>